<evidence type="ECO:0000256" key="1">
    <source>
        <dbReference type="SAM" id="Coils"/>
    </source>
</evidence>
<dbReference type="Proteomes" id="UP000319801">
    <property type="component" value="Unassembled WGS sequence"/>
</dbReference>
<evidence type="ECO:0000313" key="2">
    <source>
        <dbReference type="EMBL" id="TSK67267.1"/>
    </source>
</evidence>
<proteinExistence type="predicted"/>
<organism evidence="2 3">
    <name type="scientific">Bagarius yarrelli</name>
    <name type="common">Goonch</name>
    <name type="synonym">Bagrus yarrelli</name>
    <dbReference type="NCBI Taxonomy" id="175774"/>
    <lineage>
        <taxon>Eukaryota</taxon>
        <taxon>Metazoa</taxon>
        <taxon>Chordata</taxon>
        <taxon>Craniata</taxon>
        <taxon>Vertebrata</taxon>
        <taxon>Euteleostomi</taxon>
        <taxon>Actinopterygii</taxon>
        <taxon>Neopterygii</taxon>
        <taxon>Teleostei</taxon>
        <taxon>Ostariophysi</taxon>
        <taxon>Siluriformes</taxon>
        <taxon>Sisoridae</taxon>
        <taxon>Sisorinae</taxon>
        <taxon>Bagarius</taxon>
    </lineage>
</organism>
<comment type="caution">
    <text evidence="2">The sequence shown here is derived from an EMBL/GenBank/DDBJ whole genome shotgun (WGS) entry which is preliminary data.</text>
</comment>
<dbReference type="AlphaFoldDB" id="A0A556TTZ2"/>
<dbReference type="EMBL" id="VCAZ01000018">
    <property type="protein sequence ID" value="TSK67267.1"/>
    <property type="molecule type" value="Genomic_DNA"/>
</dbReference>
<dbReference type="GO" id="GO:0060271">
    <property type="term" value="P:cilium assembly"/>
    <property type="evidence" value="ECO:0007669"/>
    <property type="project" value="InterPro"/>
</dbReference>
<evidence type="ECO:0000313" key="3">
    <source>
        <dbReference type="Proteomes" id="UP000319801"/>
    </source>
</evidence>
<reference evidence="2 3" key="1">
    <citation type="journal article" date="2019" name="Genome Biol. Evol.">
        <title>Whole-Genome Sequencing of the Giant Devil Catfish, Bagarius yarrelli.</title>
        <authorList>
            <person name="Jiang W."/>
            <person name="Lv Y."/>
            <person name="Cheng L."/>
            <person name="Yang K."/>
            <person name="Chao B."/>
            <person name="Wang X."/>
            <person name="Li Y."/>
            <person name="Pan X."/>
            <person name="You X."/>
            <person name="Zhang Y."/>
            <person name="Yang J."/>
            <person name="Li J."/>
            <person name="Zhang X."/>
            <person name="Liu S."/>
            <person name="Sun C."/>
            <person name="Yang J."/>
            <person name="Shi Q."/>
        </authorList>
    </citation>
    <scope>NUCLEOTIDE SEQUENCE [LARGE SCALE GENOMIC DNA]</scope>
    <source>
        <strain evidence="2">JWS20170419001</strain>
        <tissue evidence="2">Muscle</tissue>
    </source>
</reference>
<dbReference type="Pfam" id="PF14777">
    <property type="entry name" value="BBIP10"/>
    <property type="match status" value="1"/>
</dbReference>
<feature type="coiled-coil region" evidence="1">
    <location>
        <begin position="43"/>
        <end position="70"/>
    </location>
</feature>
<keyword evidence="3" id="KW-1185">Reference proteome</keyword>
<sequence length="76" mass="8961">MFTEWFFSYRIRSSAQEYTLDGQLTVEDVPVLVLCKPKLLPLKSVTLDKLEKMQQEAQELLMQQEAGNREQRERAQ</sequence>
<protein>
    <submittedName>
        <fullName evidence="2">BBSome-interacting protein 1</fullName>
    </submittedName>
</protein>
<dbReference type="InterPro" id="IPR028233">
    <property type="entry name" value="BBIP10"/>
</dbReference>
<dbReference type="GO" id="GO:0097500">
    <property type="term" value="P:receptor localization to non-motile cilium"/>
    <property type="evidence" value="ECO:0007669"/>
    <property type="project" value="TreeGrafter"/>
</dbReference>
<dbReference type="GO" id="GO:0034464">
    <property type="term" value="C:BBSome"/>
    <property type="evidence" value="ECO:0007669"/>
    <property type="project" value="InterPro"/>
</dbReference>
<dbReference type="PANTHER" id="PTHR28596">
    <property type="entry name" value="BBSOME-INTERACTING PROTEIN 1"/>
    <property type="match status" value="1"/>
</dbReference>
<name>A0A556TTZ2_BAGYA</name>
<accession>A0A556TTZ2</accession>
<dbReference type="PANTHER" id="PTHR28596:SF1">
    <property type="entry name" value="BBSOME-INTERACTING PROTEIN 1"/>
    <property type="match status" value="1"/>
</dbReference>
<keyword evidence="1" id="KW-0175">Coiled coil</keyword>
<gene>
    <name evidence="2" type="ORF">Baya_5244</name>
</gene>